<comment type="caution">
    <text evidence="2">The sequence shown here is derived from an EMBL/GenBank/DDBJ whole genome shotgun (WGS) entry which is preliminary data.</text>
</comment>
<reference evidence="2 3" key="1">
    <citation type="journal article" date="2019" name="ISME J.">
        <title>Candidatus Macondimonas diazotrophica, a novel gammaproteobacterial genus dominating crude-oil-contaminated coastal sediments.</title>
        <authorList>
            <person name="Karthikeyan S."/>
            <person name="Konstantinidis K."/>
        </authorList>
    </citation>
    <scope>NUCLEOTIDE SEQUENCE [LARGE SCALE GENOMIC DNA]</scope>
    <source>
        <strain evidence="2 3">KTK01</strain>
    </source>
</reference>
<evidence type="ECO:0000313" key="2">
    <source>
        <dbReference type="EMBL" id="TFZ82297.1"/>
    </source>
</evidence>
<dbReference type="OrthoDB" id="6072119at2"/>
<evidence type="ECO:0000313" key="3">
    <source>
        <dbReference type="Proteomes" id="UP000297890"/>
    </source>
</evidence>
<organism evidence="2 3">
    <name type="scientific">Candidatus Macondimonas diazotrophica</name>
    <dbReference type="NCBI Taxonomy" id="2305248"/>
    <lineage>
        <taxon>Bacteria</taxon>
        <taxon>Pseudomonadati</taxon>
        <taxon>Pseudomonadota</taxon>
        <taxon>Gammaproteobacteria</taxon>
        <taxon>Chromatiales</taxon>
        <taxon>Ectothiorhodospiraceae</taxon>
        <taxon>Candidatus Macondimonas</taxon>
    </lineage>
</organism>
<dbReference type="Proteomes" id="UP000297890">
    <property type="component" value="Unassembled WGS sequence"/>
</dbReference>
<sequence>MNARLAAVACAGVLGLAQNAFAAVEYGSVNDTEYQQILQSLEAKPSLLADRPELSRRLTTAQIDQLVKDMGLNAYTWVAPVVVKAEQADKVAQHNISDISVMAVRAGKLVPIPFQIDERDEDGWVYVEGVSKADLAGVAGKFDAKDEIVFMHRDTGRERYDAEKTPLADGKLVQEVALTDNGSTRYAYLVTGSTARDPARYVKYDEQSNRFTGNFHNFKQSSDNMLMFEDYRANAGPTPSHRVLDTIFLDLSTGVITPWPRVSVGIQNIEAKRMGVKHGPIREVLLLSIRVVVAGIPVFFIRSDMTLYDEGIDLPVRLNIPGGEILTRVLNKPVIDIGLDMNDMKGGRFSAAVNPTGQYGKIDGKIDDVEKKLAIRVPDKNWLWLESGKGFDIMMQVGIPPDWPVQAELYYEDDLKPKKKFETETFPGALPRMGVRVTELPVGKLNIDLSVVLWFPATVGESGPVGFAKRMDNPPKPVLKAL</sequence>
<dbReference type="RefSeq" id="WP_135282002.1">
    <property type="nucleotide sequence ID" value="NZ_SRIO01000010.1"/>
</dbReference>
<dbReference type="AlphaFoldDB" id="A0A4Z0F9M9"/>
<proteinExistence type="predicted"/>
<gene>
    <name evidence="2" type="ORF">E4680_08615</name>
</gene>
<accession>A0A4Z0F9M9</accession>
<feature type="signal peptide" evidence="1">
    <location>
        <begin position="1"/>
        <end position="22"/>
    </location>
</feature>
<dbReference type="EMBL" id="SRIO01000010">
    <property type="protein sequence ID" value="TFZ82297.1"/>
    <property type="molecule type" value="Genomic_DNA"/>
</dbReference>
<evidence type="ECO:0000256" key="1">
    <source>
        <dbReference type="SAM" id="SignalP"/>
    </source>
</evidence>
<keyword evidence="1" id="KW-0732">Signal</keyword>
<protein>
    <submittedName>
        <fullName evidence="2">Uncharacterized protein</fullName>
    </submittedName>
</protein>
<feature type="chain" id="PRO_5021273283" evidence="1">
    <location>
        <begin position="23"/>
        <end position="482"/>
    </location>
</feature>
<keyword evidence="3" id="KW-1185">Reference proteome</keyword>
<name>A0A4Z0F9M9_9GAMM</name>